<dbReference type="GO" id="GO:0005576">
    <property type="term" value="C:extracellular region"/>
    <property type="evidence" value="ECO:0007669"/>
    <property type="project" value="UniProtKB-SubCell"/>
</dbReference>
<comment type="subcellular location">
    <subcellularLocation>
        <location evidence="1">Secreted</location>
    </subcellularLocation>
</comment>
<dbReference type="EMBL" id="CP042997">
    <property type="protein sequence ID" value="QEH39105.1"/>
    <property type="molecule type" value="Genomic_DNA"/>
</dbReference>
<evidence type="ECO:0000313" key="4">
    <source>
        <dbReference type="EMBL" id="QEH39105.1"/>
    </source>
</evidence>
<dbReference type="InterPro" id="IPR002509">
    <property type="entry name" value="NODB_dom"/>
</dbReference>
<name>A0A5B9WGG8_9BACT</name>
<dbReference type="SUPFAM" id="SSF88713">
    <property type="entry name" value="Glycoside hydrolase/deacetylase"/>
    <property type="match status" value="1"/>
</dbReference>
<dbReference type="PANTHER" id="PTHR34216:SF3">
    <property type="entry name" value="POLY-BETA-1,6-N-ACETYL-D-GLUCOSAMINE N-DEACETYLASE"/>
    <property type="match status" value="1"/>
</dbReference>
<dbReference type="Proteomes" id="UP000324233">
    <property type="component" value="Chromosome"/>
</dbReference>
<dbReference type="GO" id="GO:0005975">
    <property type="term" value="P:carbohydrate metabolic process"/>
    <property type="evidence" value="ECO:0007669"/>
    <property type="project" value="InterPro"/>
</dbReference>
<dbReference type="KEGG" id="agv:OJF2_77170"/>
<dbReference type="Gene3D" id="3.20.20.370">
    <property type="entry name" value="Glycoside hydrolase/deacetylase"/>
    <property type="match status" value="1"/>
</dbReference>
<reference evidence="4 5" key="1">
    <citation type="submission" date="2019-08" db="EMBL/GenBank/DDBJ databases">
        <title>Deep-cultivation of Planctomycetes and their phenomic and genomic characterization uncovers novel biology.</title>
        <authorList>
            <person name="Wiegand S."/>
            <person name="Jogler M."/>
            <person name="Boedeker C."/>
            <person name="Pinto D."/>
            <person name="Vollmers J."/>
            <person name="Rivas-Marin E."/>
            <person name="Kohn T."/>
            <person name="Peeters S.H."/>
            <person name="Heuer A."/>
            <person name="Rast P."/>
            <person name="Oberbeckmann S."/>
            <person name="Bunk B."/>
            <person name="Jeske O."/>
            <person name="Meyerdierks A."/>
            <person name="Storesund J.E."/>
            <person name="Kallscheuer N."/>
            <person name="Luecker S."/>
            <person name="Lage O.M."/>
            <person name="Pohl T."/>
            <person name="Merkel B.J."/>
            <person name="Hornburger P."/>
            <person name="Mueller R.-W."/>
            <person name="Bruemmer F."/>
            <person name="Labrenz M."/>
            <person name="Spormann A.M."/>
            <person name="Op den Camp H."/>
            <person name="Overmann J."/>
            <person name="Amann R."/>
            <person name="Jetten M.S.M."/>
            <person name="Mascher T."/>
            <person name="Medema M.H."/>
            <person name="Devos D.P."/>
            <person name="Kaster A.-K."/>
            <person name="Ovreas L."/>
            <person name="Rohde M."/>
            <person name="Galperin M.Y."/>
            <person name="Jogler C."/>
        </authorList>
    </citation>
    <scope>NUCLEOTIDE SEQUENCE [LARGE SCALE GENOMIC DNA]</scope>
    <source>
        <strain evidence="4 5">OJF2</strain>
    </source>
</reference>
<keyword evidence="2" id="KW-0732">Signal</keyword>
<evidence type="ECO:0000256" key="2">
    <source>
        <dbReference type="ARBA" id="ARBA00022729"/>
    </source>
</evidence>
<feature type="domain" description="NodB homology" evidence="3">
    <location>
        <begin position="106"/>
        <end position="366"/>
    </location>
</feature>
<evidence type="ECO:0000256" key="1">
    <source>
        <dbReference type="ARBA" id="ARBA00004613"/>
    </source>
</evidence>
<evidence type="ECO:0000259" key="3">
    <source>
        <dbReference type="PROSITE" id="PS51677"/>
    </source>
</evidence>
<dbReference type="CDD" id="cd10918">
    <property type="entry name" value="CE4_NodB_like_5s_6s"/>
    <property type="match status" value="1"/>
</dbReference>
<dbReference type="InterPro" id="IPR011330">
    <property type="entry name" value="Glyco_hydro/deAcase_b/a-brl"/>
</dbReference>
<sequence>MARRLIDRIPNKRAALARVLGGTGLLATLERIAAARHDRPALAVFTYHRIAVPGVEADPYYDPVISATPEGFRGQVEALARRFRPVGLDEVHEDGTGPPPAGDHRPPALITFDDGYRDNVDAAWPILKAAGVPAAFFLPTGIIDAPRLPWWDQVAFAIKRTRCPALRLERHPDDPAPIAIELGPEPPPPRRTAAIMRVIGAFLAHEVPDEAWFLARLAQAAEVAIDAEALGRGHFMTWGDARRLAESGMSIGSHGLSHRALGTLPAEAQREELVASRRTISERIGRHPAAVAYPYGWPGSFTATTTSLAAEAGYRLGFTSREGVNRPGSPGFAPLELRRLNVGTGDTPPLLRARVAMHAALGRSVV</sequence>
<organism evidence="4 5">
    <name type="scientific">Aquisphaera giovannonii</name>
    <dbReference type="NCBI Taxonomy" id="406548"/>
    <lineage>
        <taxon>Bacteria</taxon>
        <taxon>Pseudomonadati</taxon>
        <taxon>Planctomycetota</taxon>
        <taxon>Planctomycetia</taxon>
        <taxon>Isosphaerales</taxon>
        <taxon>Isosphaeraceae</taxon>
        <taxon>Aquisphaera</taxon>
    </lineage>
</organism>
<dbReference type="RefSeq" id="WP_168222291.1">
    <property type="nucleotide sequence ID" value="NZ_CP042997.1"/>
</dbReference>
<evidence type="ECO:0000313" key="5">
    <source>
        <dbReference type="Proteomes" id="UP000324233"/>
    </source>
</evidence>
<dbReference type="AlphaFoldDB" id="A0A5B9WGG8"/>
<dbReference type="PROSITE" id="PS51677">
    <property type="entry name" value="NODB"/>
    <property type="match status" value="1"/>
</dbReference>
<dbReference type="InterPro" id="IPR051398">
    <property type="entry name" value="Polysacch_Deacetylase"/>
</dbReference>
<protein>
    <submittedName>
        <fullName evidence="4">Polysaccharide deacetylase</fullName>
    </submittedName>
</protein>
<dbReference type="Pfam" id="PF01522">
    <property type="entry name" value="Polysacc_deac_1"/>
    <property type="match status" value="2"/>
</dbReference>
<dbReference type="PANTHER" id="PTHR34216">
    <property type="match status" value="1"/>
</dbReference>
<proteinExistence type="predicted"/>
<dbReference type="GO" id="GO:0016810">
    <property type="term" value="F:hydrolase activity, acting on carbon-nitrogen (but not peptide) bonds"/>
    <property type="evidence" value="ECO:0007669"/>
    <property type="project" value="InterPro"/>
</dbReference>
<gene>
    <name evidence="4" type="ORF">OJF2_77170</name>
</gene>
<accession>A0A5B9WGG8</accession>
<keyword evidence="5" id="KW-1185">Reference proteome</keyword>